<evidence type="ECO:0000313" key="2">
    <source>
        <dbReference type="Proteomes" id="UP001257234"/>
    </source>
</evidence>
<dbReference type="InterPro" id="IPR005901">
    <property type="entry name" value="GLPGLI"/>
</dbReference>
<comment type="caution">
    <text evidence="1">The sequence shown here is derived from an EMBL/GenBank/DDBJ whole genome shotgun (WGS) entry which is preliminary data.</text>
</comment>
<dbReference type="Proteomes" id="UP001257234">
    <property type="component" value="Unassembled WGS sequence"/>
</dbReference>
<gene>
    <name evidence="1" type="ORF">RE431_00300</name>
</gene>
<keyword evidence="2" id="KW-1185">Reference proteome</keyword>
<accession>A0ABU1EM44</accession>
<dbReference type="RefSeq" id="WP_309559961.1">
    <property type="nucleotide sequence ID" value="NZ_JAVJIU010000001.1"/>
</dbReference>
<organism evidence="1 2">
    <name type="scientific">Christiangramia sediminicola</name>
    <dbReference type="NCBI Taxonomy" id="3073267"/>
    <lineage>
        <taxon>Bacteria</taxon>
        <taxon>Pseudomonadati</taxon>
        <taxon>Bacteroidota</taxon>
        <taxon>Flavobacteriia</taxon>
        <taxon>Flavobacteriales</taxon>
        <taxon>Flavobacteriaceae</taxon>
        <taxon>Christiangramia</taxon>
    </lineage>
</organism>
<dbReference type="Pfam" id="PF09697">
    <property type="entry name" value="Porph_ging"/>
    <property type="match status" value="1"/>
</dbReference>
<evidence type="ECO:0000313" key="1">
    <source>
        <dbReference type="EMBL" id="MDR5589059.1"/>
    </source>
</evidence>
<protein>
    <submittedName>
        <fullName evidence="1">GLPGLI family protein</fullName>
    </submittedName>
</protein>
<dbReference type="NCBIfam" id="TIGR01200">
    <property type="entry name" value="GLPGLI"/>
    <property type="match status" value="1"/>
</dbReference>
<proteinExistence type="predicted"/>
<reference evidence="2" key="1">
    <citation type="submission" date="2023-07" db="EMBL/GenBank/DDBJ databases">
        <title>Christiangramia sp. SM2212., a novel bacterium of the family Flavobacteriaceae isolated from the sea sediment.</title>
        <authorList>
            <person name="Wang J."/>
            <person name="Zhang X."/>
        </authorList>
    </citation>
    <scope>NUCLEOTIDE SEQUENCE [LARGE SCALE GENOMIC DNA]</scope>
    <source>
        <strain evidence="2">SM2212</strain>
    </source>
</reference>
<name>A0ABU1EM44_9FLAO</name>
<dbReference type="EMBL" id="JAVJIU010000001">
    <property type="protein sequence ID" value="MDR5589059.1"/>
    <property type="molecule type" value="Genomic_DNA"/>
</dbReference>
<sequence length="267" mass="31218">MKRYLILLFFSIASNLDLKAQKFKDNLDHKIIYKLTYVLDSTNFEKPESEFMILYTGDELSLFTSRAKSLANPIVVRGNSGHTSRSAVSQFQYELIKNREKNKIYYTQNIAGDWFLYEQNIDLFEWKISADTKSIKGYECQKATTSFKGRNYTAWFAPEIPISEGPYKFNGLPGLILEIADSEEEWNFQFVSLENLNPSKKYKINFAQYINTSEEKLMDVWKTYRSDPFGYVDNPNVKISPEIHKKYIEAFGKMLENENNPLELENE</sequence>